<evidence type="ECO:0000313" key="2">
    <source>
        <dbReference type="Proteomes" id="UP000555103"/>
    </source>
</evidence>
<comment type="caution">
    <text evidence="1">The sequence shown here is derived from an EMBL/GenBank/DDBJ whole genome shotgun (WGS) entry which is preliminary data.</text>
</comment>
<sequence length="247" mass="29459">MKRYIYFIILLFAFSVSLDAQIYNEPLDIEFNSVMYTPGDTVKNYIVMSCTGVHYRDKKTGKKVSDTWYLEWPLPVHTSMAEGQLEEIFQVGKGIVTENKAELFFKFAPMPQYEKLDFCPIPLVQFPLEDGKEWTWNIEVIPTSYPTEVEGANGKEWKLIRDTTIVESVYRVKRKRDWFFSQEKDFIECYEIEAVGNSKKGETRLTTYFSPKYGFVHFDFETVDFRRYVFDMRRRFFVSPDRYRDVY</sequence>
<organism evidence="1 2">
    <name type="scientific">Dysgonomonas hofstadii</name>
    <dbReference type="NCBI Taxonomy" id="637886"/>
    <lineage>
        <taxon>Bacteria</taxon>
        <taxon>Pseudomonadati</taxon>
        <taxon>Bacteroidota</taxon>
        <taxon>Bacteroidia</taxon>
        <taxon>Bacteroidales</taxon>
        <taxon>Dysgonomonadaceae</taxon>
        <taxon>Dysgonomonas</taxon>
    </lineage>
</organism>
<dbReference type="RefSeq" id="WP_183307887.1">
    <property type="nucleotide sequence ID" value="NZ_JACIEP010000010.1"/>
</dbReference>
<dbReference type="AlphaFoldDB" id="A0A840CLS0"/>
<reference evidence="1 2" key="1">
    <citation type="submission" date="2020-08" db="EMBL/GenBank/DDBJ databases">
        <title>Genomic Encyclopedia of Type Strains, Phase IV (KMG-IV): sequencing the most valuable type-strain genomes for metagenomic binning, comparative biology and taxonomic classification.</title>
        <authorList>
            <person name="Goeker M."/>
        </authorList>
    </citation>
    <scope>NUCLEOTIDE SEQUENCE [LARGE SCALE GENOMIC DNA]</scope>
    <source>
        <strain evidence="1 2">DSM 104969</strain>
    </source>
</reference>
<dbReference type="EMBL" id="JACIEP010000010">
    <property type="protein sequence ID" value="MBB4037007.1"/>
    <property type="molecule type" value="Genomic_DNA"/>
</dbReference>
<proteinExistence type="predicted"/>
<protein>
    <submittedName>
        <fullName evidence="1">Uncharacterized protein</fullName>
    </submittedName>
</protein>
<accession>A0A840CLS0</accession>
<name>A0A840CLS0_9BACT</name>
<dbReference type="Proteomes" id="UP000555103">
    <property type="component" value="Unassembled WGS sequence"/>
</dbReference>
<keyword evidence="2" id="KW-1185">Reference proteome</keyword>
<evidence type="ECO:0000313" key="1">
    <source>
        <dbReference type="EMBL" id="MBB4037007.1"/>
    </source>
</evidence>
<gene>
    <name evidence="1" type="ORF">GGR21_002921</name>
</gene>